<dbReference type="InterPro" id="IPR040079">
    <property type="entry name" value="Glutathione_S-Trfase"/>
</dbReference>
<proteinExistence type="predicted"/>
<accession>A0AAW0D519</accession>
<protein>
    <submittedName>
        <fullName evidence="5">S-glutathionyl-(Chloro)hydroquinone reductase</fullName>
        <ecNumber evidence="5">1.8.5.7</ecNumber>
    </submittedName>
</protein>
<feature type="site" description="Lowers pKa of active site Cys" evidence="3">
    <location>
        <position position="227"/>
    </location>
</feature>
<dbReference type="SUPFAM" id="SSF47616">
    <property type="entry name" value="GST C-terminal domain-like"/>
    <property type="match status" value="1"/>
</dbReference>
<dbReference type="SUPFAM" id="SSF52833">
    <property type="entry name" value="Thioredoxin-like"/>
    <property type="match status" value="1"/>
</dbReference>
<keyword evidence="6" id="KW-1185">Reference proteome</keyword>
<dbReference type="EC" id="1.8.5.7" evidence="5"/>
<feature type="site" description="Lowers pKa of active site Cys" evidence="3">
    <location>
        <position position="272"/>
    </location>
</feature>
<feature type="active site" description="Proton donor/acceptor" evidence="1">
    <location>
        <position position="187"/>
    </location>
</feature>
<dbReference type="Gene3D" id="1.20.1050.10">
    <property type="match status" value="2"/>
</dbReference>
<dbReference type="PIRSF" id="PIRSF015753">
    <property type="entry name" value="GST"/>
    <property type="match status" value="1"/>
</dbReference>
<dbReference type="SFLD" id="SFLDG01148">
    <property type="entry name" value="Xi_(cytGST)"/>
    <property type="match status" value="1"/>
</dbReference>
<feature type="binding site" evidence="2">
    <location>
        <position position="83"/>
    </location>
    <ligand>
        <name>glutathione</name>
        <dbReference type="ChEBI" id="CHEBI:57925"/>
    </ligand>
</feature>
<dbReference type="InterPro" id="IPR047047">
    <property type="entry name" value="GST_Omega-like_C"/>
</dbReference>
<dbReference type="GO" id="GO:0016491">
    <property type="term" value="F:oxidoreductase activity"/>
    <property type="evidence" value="ECO:0007669"/>
    <property type="project" value="UniProtKB-KW"/>
</dbReference>
<dbReference type="InterPro" id="IPR036249">
    <property type="entry name" value="Thioredoxin-like_sf"/>
</dbReference>
<evidence type="ECO:0000256" key="1">
    <source>
        <dbReference type="PIRSR" id="PIRSR015753-1"/>
    </source>
</evidence>
<dbReference type="EMBL" id="JAYKXP010000020">
    <property type="protein sequence ID" value="KAK7047388.1"/>
    <property type="molecule type" value="Genomic_DNA"/>
</dbReference>
<dbReference type="SFLD" id="SFLDS00019">
    <property type="entry name" value="Glutathione_Transferase_(cytos"/>
    <property type="match status" value="1"/>
</dbReference>
<evidence type="ECO:0000256" key="3">
    <source>
        <dbReference type="PIRSR" id="PIRSR015753-3"/>
    </source>
</evidence>
<dbReference type="Gene3D" id="3.40.30.10">
    <property type="entry name" value="Glutaredoxin"/>
    <property type="match status" value="1"/>
</dbReference>
<dbReference type="InterPro" id="IPR016639">
    <property type="entry name" value="GST_Omega/GSH"/>
</dbReference>
<evidence type="ECO:0000313" key="6">
    <source>
        <dbReference type="Proteomes" id="UP001383192"/>
    </source>
</evidence>
<sequence>MSTSTDVLKLPIAKDGSFQRPASTFRDTIEKGGRFEPERDRYHLYVALTCPWATRTLITRKLKGLEDIIPVTIASPRMTPSGWPFANLDNFPGVEVDPLYNSETVSDLYRRAEPNYSGRFTVPVLWDKKHQTIVNNESSEIIRIFNTSFNELLSPEYAKVDLYPQELRKEIDEINEWVYTDINNGVYRSGFATTQEAYETAVKTLFAALDRVEERLWVTAVRFDPAYHGAFKCNLKDIRHGYPAINKWMKNLYWNRDAFKSSTNFAHIKGGYYSIAAVNPNKIVPVGPIPDIEPL</sequence>
<keyword evidence="5" id="KW-0560">Oxidoreductase</keyword>
<name>A0AAW0D519_9AGAR</name>
<evidence type="ECO:0000256" key="2">
    <source>
        <dbReference type="PIRSR" id="PIRSR015753-2"/>
    </source>
</evidence>
<dbReference type="AlphaFoldDB" id="A0AAW0D519"/>
<gene>
    <name evidence="5" type="primary">ECM4_4</name>
    <name evidence="5" type="ORF">VNI00_006619</name>
</gene>
<organism evidence="5 6">
    <name type="scientific">Paramarasmius palmivorus</name>
    <dbReference type="NCBI Taxonomy" id="297713"/>
    <lineage>
        <taxon>Eukaryota</taxon>
        <taxon>Fungi</taxon>
        <taxon>Dikarya</taxon>
        <taxon>Basidiomycota</taxon>
        <taxon>Agaricomycotina</taxon>
        <taxon>Agaricomycetes</taxon>
        <taxon>Agaricomycetidae</taxon>
        <taxon>Agaricales</taxon>
        <taxon>Marasmiineae</taxon>
        <taxon>Marasmiaceae</taxon>
        <taxon>Paramarasmius</taxon>
    </lineage>
</organism>
<dbReference type="GO" id="GO:0005737">
    <property type="term" value="C:cytoplasm"/>
    <property type="evidence" value="ECO:0007669"/>
    <property type="project" value="TreeGrafter"/>
</dbReference>
<dbReference type="PANTHER" id="PTHR32419">
    <property type="entry name" value="GLUTATHIONYL-HYDROQUINONE REDUCTASE"/>
    <property type="match status" value="1"/>
</dbReference>
<dbReference type="GO" id="GO:0004364">
    <property type="term" value="F:glutathione transferase activity"/>
    <property type="evidence" value="ECO:0007669"/>
    <property type="project" value="InterPro"/>
</dbReference>
<reference evidence="5 6" key="1">
    <citation type="submission" date="2024-01" db="EMBL/GenBank/DDBJ databases">
        <title>A draft genome for a cacao thread blight-causing isolate of Paramarasmius palmivorus.</title>
        <authorList>
            <person name="Baruah I.K."/>
            <person name="Bukari Y."/>
            <person name="Amoako-Attah I."/>
            <person name="Meinhardt L.W."/>
            <person name="Bailey B.A."/>
            <person name="Cohen S.P."/>
        </authorList>
    </citation>
    <scope>NUCLEOTIDE SEQUENCE [LARGE SCALE GENOMIC DNA]</scope>
    <source>
        <strain evidence="5 6">GH-12</strain>
    </source>
</reference>
<dbReference type="Proteomes" id="UP001383192">
    <property type="component" value="Unassembled WGS sequence"/>
</dbReference>
<feature type="binding site" evidence="2">
    <location>
        <begin position="119"/>
        <end position="122"/>
    </location>
    <ligand>
        <name>glutathione</name>
        <dbReference type="ChEBI" id="CHEBI:57925"/>
    </ligand>
</feature>
<dbReference type="InterPro" id="IPR004045">
    <property type="entry name" value="Glutathione_S-Trfase_N"/>
</dbReference>
<feature type="binding site" evidence="2">
    <location>
        <begin position="137"/>
        <end position="138"/>
    </location>
    <ligand>
        <name>glutathione</name>
        <dbReference type="ChEBI" id="CHEBI:57925"/>
    </ligand>
</feature>
<dbReference type="PANTHER" id="PTHR32419:SF6">
    <property type="entry name" value="GLUTATHIONE S-TRANSFERASE OMEGA-LIKE 1-RELATED"/>
    <property type="match status" value="1"/>
</dbReference>
<feature type="domain" description="GST N-terminal" evidence="4">
    <location>
        <begin position="49"/>
        <end position="147"/>
    </location>
</feature>
<comment type="caution">
    <text evidence="5">The sequence shown here is derived from an EMBL/GenBank/DDBJ whole genome shotgun (WGS) entry which is preliminary data.</text>
</comment>
<dbReference type="InterPro" id="IPR036282">
    <property type="entry name" value="Glutathione-S-Trfase_C_sf"/>
</dbReference>
<dbReference type="SFLD" id="SFLDG01206">
    <property type="entry name" value="Xi.1"/>
    <property type="match status" value="1"/>
</dbReference>
<feature type="active site" description="Nucleophile" evidence="1">
    <location>
        <position position="50"/>
    </location>
</feature>
<dbReference type="CDD" id="cd03190">
    <property type="entry name" value="GST_C_Omega_like"/>
    <property type="match status" value="1"/>
</dbReference>
<dbReference type="Pfam" id="PF13409">
    <property type="entry name" value="GST_N_2"/>
    <property type="match status" value="1"/>
</dbReference>
<evidence type="ECO:0000259" key="4">
    <source>
        <dbReference type="Pfam" id="PF13409"/>
    </source>
</evidence>
<evidence type="ECO:0000313" key="5">
    <source>
        <dbReference type="EMBL" id="KAK7047388.1"/>
    </source>
</evidence>